<gene>
    <name evidence="2" type="ORF">RYF40_001217</name>
</gene>
<dbReference type="RefSeq" id="WP_181554186.1">
    <property type="nucleotide sequence ID" value="NZ_CABGIA010000001.1"/>
</dbReference>
<sequence>MFTNNLPESDGILSPCSLVTEGLVRLMEDGGARPVVLTSASPTLPPDVRRLVVFLPESPVRLLSTLKRAAMLLEQSATPLPMLFLSRSPASWLWSTLLHQVAERRQLSAVRAAASDLPVPCLAALLRDVIPEGYPSLEQLADEEARALGKRPAGLTRPELNAILGLLCGYRASDQAKRRGISHKTLYNQRTAGLKKMVEHHPQMAARFPGSQIREQKSEPIAALCAFEREFVHAIHSRQIFPVFQPITDEHRQLRGMEILVRWRRNGSVLFPADFLPQLRSEYAWLVLTAFVLQEAVQNINLYSGEFYFAVNIPEAVASNENLIRMMETARQQLRQPQISPRLVLELAENADLSRHGKIAGNMARLQQRGFRIMLDDCFSQSSVLFPVRALTFNAYKLDMGIINDMQRDAHALALIKSLIYYCRLIGSRCIAEGVDSLEKFNKLKALGVDHFQGNAISAPVGRENVAEIIQQLSGEAEYPSGIAV</sequence>
<comment type="caution">
    <text evidence="2">The sequence shown here is derived from an EMBL/GenBank/DDBJ whole genome shotgun (WGS) entry which is preliminary data.</text>
</comment>
<protein>
    <submittedName>
        <fullName evidence="2">EAL domain-containing protein</fullName>
    </submittedName>
</protein>
<dbReference type="InterPro" id="IPR035919">
    <property type="entry name" value="EAL_sf"/>
</dbReference>
<dbReference type="PROSITE" id="PS50883">
    <property type="entry name" value="EAL"/>
    <property type="match status" value="1"/>
</dbReference>
<name>A0AAI9DUJ0_KLEOX</name>
<dbReference type="EMBL" id="ABNOCX020000002">
    <property type="protein sequence ID" value="EML7080808.1"/>
    <property type="molecule type" value="Genomic_DNA"/>
</dbReference>
<dbReference type="SUPFAM" id="SSF141868">
    <property type="entry name" value="EAL domain-like"/>
    <property type="match status" value="1"/>
</dbReference>
<feature type="domain" description="EAL" evidence="1">
    <location>
        <begin position="224"/>
        <end position="474"/>
    </location>
</feature>
<dbReference type="PANTHER" id="PTHR33121:SF70">
    <property type="entry name" value="SIGNALING PROTEIN YKOW"/>
    <property type="match status" value="1"/>
</dbReference>
<dbReference type="InterPro" id="IPR001633">
    <property type="entry name" value="EAL_dom"/>
</dbReference>
<dbReference type="InterPro" id="IPR050706">
    <property type="entry name" value="Cyclic-di-GMP_PDE-like"/>
</dbReference>
<dbReference type="Pfam" id="PF00563">
    <property type="entry name" value="EAL"/>
    <property type="match status" value="1"/>
</dbReference>
<dbReference type="Gene3D" id="3.20.20.450">
    <property type="entry name" value="EAL domain"/>
    <property type="match status" value="1"/>
</dbReference>
<evidence type="ECO:0000259" key="1">
    <source>
        <dbReference type="PROSITE" id="PS50883"/>
    </source>
</evidence>
<dbReference type="PANTHER" id="PTHR33121">
    <property type="entry name" value="CYCLIC DI-GMP PHOSPHODIESTERASE PDEF"/>
    <property type="match status" value="1"/>
</dbReference>
<proteinExistence type="predicted"/>
<evidence type="ECO:0000313" key="2">
    <source>
        <dbReference type="EMBL" id="EML7080808.1"/>
    </source>
</evidence>
<organism evidence="2">
    <name type="scientific">Klebsiella oxytoca</name>
    <dbReference type="NCBI Taxonomy" id="571"/>
    <lineage>
        <taxon>Bacteria</taxon>
        <taxon>Pseudomonadati</taxon>
        <taxon>Pseudomonadota</taxon>
        <taxon>Gammaproteobacteria</taxon>
        <taxon>Enterobacterales</taxon>
        <taxon>Enterobacteriaceae</taxon>
        <taxon>Klebsiella/Raoultella group</taxon>
        <taxon>Klebsiella</taxon>
    </lineage>
</organism>
<reference evidence="2" key="1">
    <citation type="submission" date="2024-02" db="EMBL/GenBank/DDBJ databases">
        <authorList>
            <consortium name="Clinical and Environmental Microbiology Branch: Whole genome sequencing antimicrobial resistance pathogens in the healthcare setting"/>
        </authorList>
    </citation>
    <scope>NUCLEOTIDE SEQUENCE</scope>
    <source>
        <strain evidence="2">2023BB-00086</strain>
    </source>
</reference>
<accession>A0AAI9DUJ0</accession>
<dbReference type="SMART" id="SM00052">
    <property type="entry name" value="EAL"/>
    <property type="match status" value="1"/>
</dbReference>
<dbReference type="AlphaFoldDB" id="A0AAI9DUJ0"/>
<dbReference type="CDD" id="cd01948">
    <property type="entry name" value="EAL"/>
    <property type="match status" value="1"/>
</dbReference>
<dbReference type="GO" id="GO:0071111">
    <property type="term" value="F:cyclic-guanylate-specific phosphodiesterase activity"/>
    <property type="evidence" value="ECO:0007669"/>
    <property type="project" value="InterPro"/>
</dbReference>